<dbReference type="SUPFAM" id="SSF57850">
    <property type="entry name" value="RING/U-box"/>
    <property type="match status" value="1"/>
</dbReference>
<dbReference type="GO" id="GO:0008270">
    <property type="term" value="F:zinc ion binding"/>
    <property type="evidence" value="ECO:0007669"/>
    <property type="project" value="UniProtKB-KW"/>
</dbReference>
<dbReference type="InterPro" id="IPR011016">
    <property type="entry name" value="Znf_RING-CH"/>
</dbReference>
<evidence type="ECO:0000256" key="2">
    <source>
        <dbReference type="ARBA" id="ARBA00012483"/>
    </source>
</evidence>
<reference evidence="11" key="2">
    <citation type="submission" date="2025-09" db="UniProtKB">
        <authorList>
            <consortium name="Ensembl"/>
        </authorList>
    </citation>
    <scope>IDENTIFICATION</scope>
</reference>
<dbReference type="GO" id="GO:0005634">
    <property type="term" value="C:nucleus"/>
    <property type="evidence" value="ECO:0007669"/>
    <property type="project" value="TreeGrafter"/>
</dbReference>
<dbReference type="CDD" id="cd16681">
    <property type="entry name" value="RING-H2_RNF111"/>
    <property type="match status" value="1"/>
</dbReference>
<reference evidence="11" key="1">
    <citation type="submission" date="2025-08" db="UniProtKB">
        <authorList>
            <consortium name="Ensembl"/>
        </authorList>
    </citation>
    <scope>IDENTIFICATION</scope>
</reference>
<dbReference type="PANTHER" id="PTHR22937:SF65">
    <property type="entry name" value="E3 UBIQUITIN-PROTEIN LIGASE ARK2C"/>
    <property type="match status" value="1"/>
</dbReference>
<dbReference type="Pfam" id="PF13639">
    <property type="entry name" value="zf-RING_2"/>
    <property type="match status" value="1"/>
</dbReference>
<sequence>MVFLVYHESTLIAPSHLHQRMKTYLSHLCRRVPERAIPHGHPHRVHPVAAPHPSTAQSRPPTETVTWELQGQAAPFHPAQYHPPGAVAPAGLAQHLHLPPQRLHPFSVEAISLPMDISQLEERHLTQGASQNTIERLTFPHKYKKVRPHGEDREGGAEREDSEHCTICLSALDEGDDVRRLPCMHLFHQGCVDQWLTTNKKCPICRVEIDAQLPLHA</sequence>
<dbReference type="SMART" id="SM00744">
    <property type="entry name" value="RINGv"/>
    <property type="match status" value="1"/>
</dbReference>
<evidence type="ECO:0000256" key="3">
    <source>
        <dbReference type="ARBA" id="ARBA00022679"/>
    </source>
</evidence>
<proteinExistence type="predicted"/>
<dbReference type="InterPro" id="IPR001841">
    <property type="entry name" value="Znf_RING"/>
</dbReference>
<keyword evidence="5 8" id="KW-0863">Zinc-finger</keyword>
<evidence type="ECO:0000256" key="7">
    <source>
        <dbReference type="ARBA" id="ARBA00022833"/>
    </source>
</evidence>
<dbReference type="GeneTree" id="ENSGT00940000157691"/>
<accession>A0A8C4QSW5</accession>
<dbReference type="AlphaFoldDB" id="A0A8C4QSW5"/>
<dbReference type="InterPro" id="IPR013083">
    <property type="entry name" value="Znf_RING/FYVE/PHD"/>
</dbReference>
<evidence type="ECO:0000313" key="12">
    <source>
        <dbReference type="Proteomes" id="UP000694388"/>
    </source>
</evidence>
<name>A0A8C4QSW5_EPTBU</name>
<dbReference type="Gene3D" id="3.30.40.10">
    <property type="entry name" value="Zinc/RING finger domain, C3HC4 (zinc finger)"/>
    <property type="match status" value="1"/>
</dbReference>
<evidence type="ECO:0000256" key="1">
    <source>
        <dbReference type="ARBA" id="ARBA00000900"/>
    </source>
</evidence>
<evidence type="ECO:0000259" key="10">
    <source>
        <dbReference type="PROSITE" id="PS50089"/>
    </source>
</evidence>
<evidence type="ECO:0000256" key="5">
    <source>
        <dbReference type="ARBA" id="ARBA00022771"/>
    </source>
</evidence>
<dbReference type="InterPro" id="IPR045191">
    <property type="entry name" value="MBR1/2-like"/>
</dbReference>
<dbReference type="Ensembl" id="ENSEBUT00000019473.1">
    <property type="protein sequence ID" value="ENSEBUP00000018897.1"/>
    <property type="gene ID" value="ENSEBUG00000011787.1"/>
</dbReference>
<dbReference type="PROSITE" id="PS50089">
    <property type="entry name" value="ZF_RING_2"/>
    <property type="match status" value="1"/>
</dbReference>
<keyword evidence="6" id="KW-0833">Ubl conjugation pathway</keyword>
<dbReference type="Proteomes" id="UP000694388">
    <property type="component" value="Unplaced"/>
</dbReference>
<feature type="domain" description="RING-type" evidence="10">
    <location>
        <begin position="165"/>
        <end position="206"/>
    </location>
</feature>
<evidence type="ECO:0000256" key="4">
    <source>
        <dbReference type="ARBA" id="ARBA00022723"/>
    </source>
</evidence>
<dbReference type="GO" id="GO:0061630">
    <property type="term" value="F:ubiquitin protein ligase activity"/>
    <property type="evidence" value="ECO:0007669"/>
    <property type="project" value="UniProtKB-EC"/>
</dbReference>
<dbReference type="PANTHER" id="PTHR22937">
    <property type="entry name" value="E3 UBIQUITIN-PROTEIN LIGASE RNF165"/>
    <property type="match status" value="1"/>
</dbReference>
<keyword evidence="12" id="KW-1185">Reference proteome</keyword>
<evidence type="ECO:0000313" key="11">
    <source>
        <dbReference type="Ensembl" id="ENSEBUP00000018897.1"/>
    </source>
</evidence>
<organism evidence="11 12">
    <name type="scientific">Eptatretus burgeri</name>
    <name type="common">Inshore hagfish</name>
    <dbReference type="NCBI Taxonomy" id="7764"/>
    <lineage>
        <taxon>Eukaryota</taxon>
        <taxon>Metazoa</taxon>
        <taxon>Chordata</taxon>
        <taxon>Craniata</taxon>
        <taxon>Vertebrata</taxon>
        <taxon>Cyclostomata</taxon>
        <taxon>Myxini</taxon>
        <taxon>Myxiniformes</taxon>
        <taxon>Myxinidae</taxon>
        <taxon>Eptatretinae</taxon>
        <taxon>Eptatretus</taxon>
    </lineage>
</organism>
<dbReference type="SMART" id="SM00184">
    <property type="entry name" value="RING"/>
    <property type="match status" value="1"/>
</dbReference>
<feature type="region of interest" description="Disordered" evidence="9">
    <location>
        <begin position="37"/>
        <end position="61"/>
    </location>
</feature>
<evidence type="ECO:0000256" key="6">
    <source>
        <dbReference type="ARBA" id="ARBA00022786"/>
    </source>
</evidence>
<dbReference type="EC" id="2.3.2.27" evidence="2"/>
<evidence type="ECO:0000256" key="8">
    <source>
        <dbReference type="PROSITE-ProRule" id="PRU00175"/>
    </source>
</evidence>
<protein>
    <recommendedName>
        <fullName evidence="2">RING-type E3 ubiquitin transferase</fullName>
        <ecNumber evidence="2">2.3.2.27</ecNumber>
    </recommendedName>
</protein>
<keyword evidence="7" id="KW-0862">Zinc</keyword>
<evidence type="ECO:0000256" key="9">
    <source>
        <dbReference type="SAM" id="MobiDB-lite"/>
    </source>
</evidence>
<dbReference type="OMA" id="YHESTLI"/>
<keyword evidence="4" id="KW-0479">Metal-binding</keyword>
<comment type="catalytic activity">
    <reaction evidence="1">
        <text>S-ubiquitinyl-[E2 ubiquitin-conjugating enzyme]-L-cysteine + [acceptor protein]-L-lysine = [E2 ubiquitin-conjugating enzyme]-L-cysteine + N(6)-ubiquitinyl-[acceptor protein]-L-lysine.</text>
        <dbReference type="EC" id="2.3.2.27"/>
    </reaction>
</comment>
<keyword evidence="3" id="KW-0808">Transferase</keyword>